<dbReference type="OMA" id="NSIESMC"/>
<feature type="coiled-coil region" evidence="1">
    <location>
        <begin position="76"/>
        <end position="120"/>
    </location>
</feature>
<accession>A0A8S1XRS4</accession>
<reference evidence="3" key="1">
    <citation type="submission" date="2021-01" db="EMBL/GenBank/DDBJ databases">
        <authorList>
            <consortium name="Genoscope - CEA"/>
            <person name="William W."/>
        </authorList>
    </citation>
    <scope>NUCLEOTIDE SEQUENCE</scope>
</reference>
<organism evidence="3 4">
    <name type="scientific">Paramecium octaurelia</name>
    <dbReference type="NCBI Taxonomy" id="43137"/>
    <lineage>
        <taxon>Eukaryota</taxon>
        <taxon>Sar</taxon>
        <taxon>Alveolata</taxon>
        <taxon>Ciliophora</taxon>
        <taxon>Intramacronucleata</taxon>
        <taxon>Oligohymenophorea</taxon>
        <taxon>Peniculida</taxon>
        <taxon>Parameciidae</taxon>
        <taxon>Paramecium</taxon>
    </lineage>
</organism>
<dbReference type="OrthoDB" id="302322at2759"/>
<comment type="caution">
    <text evidence="3">The sequence shown here is derived from an EMBL/GenBank/DDBJ whole genome shotgun (WGS) entry which is preliminary data.</text>
</comment>
<dbReference type="Proteomes" id="UP000683925">
    <property type="component" value="Unassembled WGS sequence"/>
</dbReference>
<feature type="region of interest" description="Disordered" evidence="2">
    <location>
        <begin position="179"/>
        <end position="214"/>
    </location>
</feature>
<protein>
    <submittedName>
        <fullName evidence="3">Uncharacterized protein</fullName>
    </submittedName>
</protein>
<dbReference type="AlphaFoldDB" id="A0A8S1XRS4"/>
<sequence length="214" mass="25876">MTEHSQLLAENIYLKNKVQELNIEIQQWKSHIEELSMKYYKLQQHKINPEDLLELEDLKLQQQRYQEQEFQQSVVINQQKQVILNLQSENRDLIDKVDKLEQKAKNYDCLKQQYWNLEKASQKYFEELETIKQRPPTILVPNPDVTALYREINRLNATIQSMCKNSIESMCVTTVDHRRNQPEEQMMMKNSGEYKRQRMNDLSNRKSNEMEQFY</sequence>
<dbReference type="EMBL" id="CAJJDP010000129">
    <property type="protein sequence ID" value="CAD8203368.1"/>
    <property type="molecule type" value="Genomic_DNA"/>
</dbReference>
<evidence type="ECO:0000256" key="2">
    <source>
        <dbReference type="SAM" id="MobiDB-lite"/>
    </source>
</evidence>
<evidence type="ECO:0000313" key="4">
    <source>
        <dbReference type="Proteomes" id="UP000683925"/>
    </source>
</evidence>
<keyword evidence="1" id="KW-0175">Coiled coil</keyword>
<proteinExistence type="predicted"/>
<name>A0A8S1XRS4_PAROT</name>
<feature type="compositionally biased region" description="Basic and acidic residues" evidence="2">
    <location>
        <begin position="192"/>
        <end position="214"/>
    </location>
</feature>
<evidence type="ECO:0000256" key="1">
    <source>
        <dbReference type="SAM" id="Coils"/>
    </source>
</evidence>
<evidence type="ECO:0000313" key="3">
    <source>
        <dbReference type="EMBL" id="CAD8203368.1"/>
    </source>
</evidence>
<gene>
    <name evidence="3" type="ORF">POCTA_138.1.T1290181</name>
</gene>
<keyword evidence="4" id="KW-1185">Reference proteome</keyword>